<dbReference type="PRINTS" id="PR00385">
    <property type="entry name" value="P450"/>
</dbReference>
<dbReference type="Gene3D" id="1.10.630.10">
    <property type="entry name" value="Cytochrome P450"/>
    <property type="match status" value="1"/>
</dbReference>
<evidence type="ECO:0000256" key="1">
    <source>
        <dbReference type="ARBA" id="ARBA00010617"/>
    </source>
</evidence>
<comment type="caution">
    <text evidence="2">The sequence shown here is derived from an EMBL/GenBank/DDBJ whole genome shotgun (WGS) entry which is preliminary data.</text>
</comment>
<dbReference type="PRINTS" id="PR00359">
    <property type="entry name" value="BP450"/>
</dbReference>
<accession>A0ABP5BMK9</accession>
<reference evidence="3" key="1">
    <citation type="journal article" date="2019" name="Int. J. Syst. Evol. Microbiol.">
        <title>The Global Catalogue of Microorganisms (GCM) 10K type strain sequencing project: providing services to taxonomists for standard genome sequencing and annotation.</title>
        <authorList>
            <consortium name="The Broad Institute Genomics Platform"/>
            <consortium name="The Broad Institute Genome Sequencing Center for Infectious Disease"/>
            <person name="Wu L."/>
            <person name="Ma J."/>
        </authorList>
    </citation>
    <scope>NUCLEOTIDE SEQUENCE [LARGE SCALE GENOMIC DNA]</scope>
    <source>
        <strain evidence="3">JCM 15309</strain>
    </source>
</reference>
<sequence>MTADGLPEDLTLADFPLWVDGPPHELFAELRAKCPVHWSPNIPVLPEEEGFWSITKADDVVKVSRDWKTFSSERMGIDITNHQIPIEFARSEFIGMDPPKHDRIKQLFLKGFTVERIAEHEGWIREIVTTVLDRLDGEETCDLVSAVSQPIVARVIHRLLGIPQEEDVKWANYMKRYMGRDDPDLNPGGIPAYVNELLPELMAEVTQMVEARRANPTDDLITVLVNAEIDGLTLSAEEIMYGTLLLIGAGNDSTMATYVSAMKALMENPEERQKVLADMSLVPSVVEEALRMFPAFSMMRRTATRDLELGGQLIKENDKVVLWYPSSNRDEGKYEDPDRFDVTRNPEHQAFGAGGRHFCLGNALARLELRLMIEETLKRYPQMQIVGEAPYAESLFINQVKALPVRLGPRA</sequence>
<dbReference type="SUPFAM" id="SSF48264">
    <property type="entry name" value="Cytochrome P450"/>
    <property type="match status" value="1"/>
</dbReference>
<dbReference type="InterPro" id="IPR002397">
    <property type="entry name" value="Cyt_P450_B"/>
</dbReference>
<proteinExistence type="inferred from homology"/>
<organism evidence="2 3">
    <name type="scientific">Nocardioides panacihumi</name>
    <dbReference type="NCBI Taxonomy" id="400774"/>
    <lineage>
        <taxon>Bacteria</taxon>
        <taxon>Bacillati</taxon>
        <taxon>Actinomycetota</taxon>
        <taxon>Actinomycetes</taxon>
        <taxon>Propionibacteriales</taxon>
        <taxon>Nocardioidaceae</taxon>
        <taxon>Nocardioides</taxon>
    </lineage>
</organism>
<keyword evidence="3" id="KW-1185">Reference proteome</keyword>
<evidence type="ECO:0000313" key="2">
    <source>
        <dbReference type="EMBL" id="GAA1949099.1"/>
    </source>
</evidence>
<gene>
    <name evidence="2" type="ORF">GCM10009798_05400</name>
</gene>
<dbReference type="RefSeq" id="WP_344042149.1">
    <property type="nucleotide sequence ID" value="NZ_BAAAPB010000001.1"/>
</dbReference>
<dbReference type="Pfam" id="PF00067">
    <property type="entry name" value="p450"/>
    <property type="match status" value="1"/>
</dbReference>
<dbReference type="Proteomes" id="UP001500571">
    <property type="component" value="Unassembled WGS sequence"/>
</dbReference>
<comment type="similarity">
    <text evidence="1">Belongs to the cytochrome P450 family.</text>
</comment>
<dbReference type="InterPro" id="IPR036396">
    <property type="entry name" value="Cyt_P450_sf"/>
</dbReference>
<evidence type="ECO:0000313" key="3">
    <source>
        <dbReference type="Proteomes" id="UP001500571"/>
    </source>
</evidence>
<dbReference type="EMBL" id="BAAAPB010000001">
    <property type="protein sequence ID" value="GAA1949099.1"/>
    <property type="molecule type" value="Genomic_DNA"/>
</dbReference>
<dbReference type="PANTHER" id="PTHR46696">
    <property type="entry name" value="P450, PUTATIVE (EUROFUNG)-RELATED"/>
    <property type="match status" value="1"/>
</dbReference>
<protein>
    <submittedName>
        <fullName evidence="2">Cytochrome P450</fullName>
    </submittedName>
</protein>
<dbReference type="InterPro" id="IPR001128">
    <property type="entry name" value="Cyt_P450"/>
</dbReference>
<dbReference type="PANTHER" id="PTHR46696:SF1">
    <property type="entry name" value="CYTOCHROME P450 YJIB-RELATED"/>
    <property type="match status" value="1"/>
</dbReference>
<name>A0ABP5BMK9_9ACTN</name>